<organism evidence="3 4">
    <name type="scientific">Candidatus Wolfebacteria bacterium CG_4_9_14_3_um_filter_37_9</name>
    <dbReference type="NCBI Taxonomy" id="1975065"/>
    <lineage>
        <taxon>Bacteria</taxon>
        <taxon>Candidatus Wolfeibacteriota</taxon>
    </lineage>
</organism>
<feature type="transmembrane region" description="Helical" evidence="1">
    <location>
        <begin position="62"/>
        <end position="87"/>
    </location>
</feature>
<evidence type="ECO:0000313" key="4">
    <source>
        <dbReference type="Proteomes" id="UP000231634"/>
    </source>
</evidence>
<keyword evidence="1" id="KW-0472">Membrane</keyword>
<dbReference type="EMBL" id="PFWX01000023">
    <property type="protein sequence ID" value="PJA41694.1"/>
    <property type="molecule type" value="Genomic_DNA"/>
</dbReference>
<sequence length="230" mass="24856">MIKFFKYFFAVFMILFLILPVLALADEKSSPQSTQQADISCDQQYPWCKDKSGDIAGLVKNFYNYALAAVGVAALGAIIFGGVKYTVSAGNPSGQADAISWITGAVWGLVLLLGANLLLRTINPKLVNLEMTKLEGVKVEQKTTQPNQRPGEAFKDTKTVERNDVVIKVKLAGKDKDITSQAKNFTLKNNASIDGTKKETLAEVAYLKNEGASTGKFNPNLVIITSGTDG</sequence>
<keyword evidence="2" id="KW-0732">Signal</keyword>
<feature type="chain" id="PRO_5014921938" evidence="2">
    <location>
        <begin position="26"/>
        <end position="230"/>
    </location>
</feature>
<evidence type="ECO:0000313" key="3">
    <source>
        <dbReference type="EMBL" id="PJA41694.1"/>
    </source>
</evidence>
<keyword evidence="1" id="KW-1133">Transmembrane helix</keyword>
<accession>A0A2M7X6A2</accession>
<evidence type="ECO:0000256" key="2">
    <source>
        <dbReference type="SAM" id="SignalP"/>
    </source>
</evidence>
<reference evidence="4" key="1">
    <citation type="submission" date="2017-09" db="EMBL/GenBank/DDBJ databases">
        <title>Depth-based differentiation of microbial function through sediment-hosted aquifers and enrichment of novel symbionts in the deep terrestrial subsurface.</title>
        <authorList>
            <person name="Probst A.J."/>
            <person name="Ladd B."/>
            <person name="Jarett J.K."/>
            <person name="Geller-Mcgrath D.E."/>
            <person name="Sieber C.M.K."/>
            <person name="Emerson J.B."/>
            <person name="Anantharaman K."/>
            <person name="Thomas B.C."/>
            <person name="Malmstrom R."/>
            <person name="Stieglmeier M."/>
            <person name="Klingl A."/>
            <person name="Woyke T."/>
            <person name="Ryan C.M."/>
            <person name="Banfield J.F."/>
        </authorList>
    </citation>
    <scope>NUCLEOTIDE SEQUENCE [LARGE SCALE GENOMIC DNA]</scope>
</reference>
<dbReference type="AlphaFoldDB" id="A0A2M7X6A2"/>
<comment type="caution">
    <text evidence="3">The sequence shown here is derived from an EMBL/GenBank/DDBJ whole genome shotgun (WGS) entry which is preliminary data.</text>
</comment>
<feature type="transmembrane region" description="Helical" evidence="1">
    <location>
        <begin position="99"/>
        <end position="119"/>
    </location>
</feature>
<evidence type="ECO:0000256" key="1">
    <source>
        <dbReference type="SAM" id="Phobius"/>
    </source>
</evidence>
<keyword evidence="1" id="KW-0812">Transmembrane</keyword>
<proteinExistence type="predicted"/>
<dbReference type="Proteomes" id="UP000231634">
    <property type="component" value="Unassembled WGS sequence"/>
</dbReference>
<feature type="non-terminal residue" evidence="3">
    <location>
        <position position="230"/>
    </location>
</feature>
<gene>
    <name evidence="3" type="ORF">CO177_01015</name>
</gene>
<name>A0A2M7X6A2_9BACT</name>
<protein>
    <submittedName>
        <fullName evidence="3">Uncharacterized protein</fullName>
    </submittedName>
</protein>
<feature type="signal peptide" evidence="2">
    <location>
        <begin position="1"/>
        <end position="25"/>
    </location>
</feature>